<dbReference type="InterPro" id="IPR001356">
    <property type="entry name" value="HD"/>
</dbReference>
<dbReference type="AlphaFoldDB" id="A0AAE1S046"/>
<gene>
    <name evidence="3" type="ORF">RND71_022280</name>
</gene>
<feature type="coiled-coil region" evidence="2">
    <location>
        <begin position="79"/>
        <end position="106"/>
    </location>
</feature>
<keyword evidence="2" id="KW-0175">Coiled coil</keyword>
<evidence type="ECO:0000313" key="3">
    <source>
        <dbReference type="EMBL" id="KAK4360051.1"/>
    </source>
</evidence>
<protein>
    <submittedName>
        <fullName evidence="3">Uncharacterized protein</fullName>
    </submittedName>
</protein>
<name>A0AAE1S046_9SOLA</name>
<proteinExistence type="predicted"/>
<dbReference type="GO" id="GO:0005634">
    <property type="term" value="C:nucleus"/>
    <property type="evidence" value="ECO:0007669"/>
    <property type="project" value="UniProtKB-SubCell"/>
</dbReference>
<evidence type="ECO:0000313" key="4">
    <source>
        <dbReference type="Proteomes" id="UP001291623"/>
    </source>
</evidence>
<organism evidence="3 4">
    <name type="scientific">Anisodus tanguticus</name>
    <dbReference type="NCBI Taxonomy" id="243964"/>
    <lineage>
        <taxon>Eukaryota</taxon>
        <taxon>Viridiplantae</taxon>
        <taxon>Streptophyta</taxon>
        <taxon>Embryophyta</taxon>
        <taxon>Tracheophyta</taxon>
        <taxon>Spermatophyta</taxon>
        <taxon>Magnoliopsida</taxon>
        <taxon>eudicotyledons</taxon>
        <taxon>Gunneridae</taxon>
        <taxon>Pentapetalae</taxon>
        <taxon>asterids</taxon>
        <taxon>lamiids</taxon>
        <taxon>Solanales</taxon>
        <taxon>Solanaceae</taxon>
        <taxon>Solanoideae</taxon>
        <taxon>Hyoscyameae</taxon>
        <taxon>Anisodus</taxon>
    </lineage>
</organism>
<dbReference type="EMBL" id="JAVYJV010000011">
    <property type="protein sequence ID" value="KAK4360051.1"/>
    <property type="molecule type" value="Genomic_DNA"/>
</dbReference>
<dbReference type="GO" id="GO:0003677">
    <property type="term" value="F:DNA binding"/>
    <property type="evidence" value="ECO:0007669"/>
    <property type="project" value="InterPro"/>
</dbReference>
<evidence type="ECO:0000256" key="2">
    <source>
        <dbReference type="SAM" id="Coils"/>
    </source>
</evidence>
<accession>A0AAE1S046</accession>
<dbReference type="CDD" id="cd00086">
    <property type="entry name" value="homeodomain"/>
    <property type="match status" value="1"/>
</dbReference>
<evidence type="ECO:0000256" key="1">
    <source>
        <dbReference type="ARBA" id="ARBA00004123"/>
    </source>
</evidence>
<reference evidence="3" key="1">
    <citation type="submission" date="2023-12" db="EMBL/GenBank/DDBJ databases">
        <title>Genome assembly of Anisodus tanguticus.</title>
        <authorList>
            <person name="Wang Y.-J."/>
        </authorList>
    </citation>
    <scope>NUCLEOTIDE SEQUENCE</scope>
    <source>
        <strain evidence="3">KB-2021</strain>
        <tissue evidence="3">Leaf</tissue>
    </source>
</reference>
<dbReference type="Proteomes" id="UP001291623">
    <property type="component" value="Unassembled WGS sequence"/>
</dbReference>
<comment type="caution">
    <text evidence="3">The sequence shown here is derived from an EMBL/GenBank/DDBJ whole genome shotgun (WGS) entry which is preliminary data.</text>
</comment>
<sequence length="154" mass="18192">MKKNKFINILLNKVFNQMPNPGNHMIEELSEELGLDAAQAQKDMVDHEIIHLENNRLHSENLQMYYELTKQFCATCNNYEQQQKVLQDLQNENTKLREEVTLISNMVNHLKEDPEKYLLLLKQNHLHHYNDSNGLDLELRLGYYDDPNGLDLEL</sequence>
<comment type="subcellular location">
    <subcellularLocation>
        <location evidence="1">Nucleus</location>
    </subcellularLocation>
</comment>
<keyword evidence="4" id="KW-1185">Reference proteome</keyword>